<evidence type="ECO:0000313" key="5">
    <source>
        <dbReference type="Proteomes" id="UP000284598"/>
    </source>
</evidence>
<dbReference type="PANTHER" id="PTHR11527">
    <property type="entry name" value="HEAT-SHOCK PROTEIN 20 FAMILY MEMBER"/>
    <property type="match status" value="1"/>
</dbReference>
<organism evidence="4 5">
    <name type="scientific">Eubacterium ventriosum</name>
    <dbReference type="NCBI Taxonomy" id="39496"/>
    <lineage>
        <taxon>Bacteria</taxon>
        <taxon>Bacillati</taxon>
        <taxon>Bacillota</taxon>
        <taxon>Clostridia</taxon>
        <taxon>Eubacteriales</taxon>
        <taxon>Eubacteriaceae</taxon>
        <taxon>Eubacterium</taxon>
    </lineage>
</organism>
<dbReference type="Pfam" id="PF00011">
    <property type="entry name" value="HSP20"/>
    <property type="match status" value="1"/>
</dbReference>
<evidence type="ECO:0000259" key="3">
    <source>
        <dbReference type="PROSITE" id="PS01031"/>
    </source>
</evidence>
<dbReference type="AlphaFoldDB" id="A0A413S2Q2"/>
<accession>A0A413S2Q2</accession>
<dbReference type="InterPro" id="IPR031107">
    <property type="entry name" value="Small_HSP"/>
</dbReference>
<dbReference type="CDD" id="cd06471">
    <property type="entry name" value="ACD_LpsHSP_like"/>
    <property type="match status" value="1"/>
</dbReference>
<comment type="similarity">
    <text evidence="1 2">Belongs to the small heat shock protein (HSP20) family.</text>
</comment>
<dbReference type="Gene3D" id="2.60.40.790">
    <property type="match status" value="1"/>
</dbReference>
<feature type="domain" description="SHSP" evidence="3">
    <location>
        <begin position="29"/>
        <end position="151"/>
    </location>
</feature>
<name>A0A413S2Q2_9FIRM</name>
<dbReference type="PROSITE" id="PS01031">
    <property type="entry name" value="SHSP"/>
    <property type="match status" value="1"/>
</dbReference>
<evidence type="ECO:0000256" key="2">
    <source>
        <dbReference type="RuleBase" id="RU003616"/>
    </source>
</evidence>
<dbReference type="InterPro" id="IPR008978">
    <property type="entry name" value="HSP20-like_chaperone"/>
</dbReference>
<dbReference type="Proteomes" id="UP000284598">
    <property type="component" value="Unassembled WGS sequence"/>
</dbReference>
<dbReference type="InterPro" id="IPR002068">
    <property type="entry name" value="A-crystallin/Hsp20_dom"/>
</dbReference>
<reference evidence="4 5" key="1">
    <citation type="submission" date="2018-08" db="EMBL/GenBank/DDBJ databases">
        <title>A genome reference for cultivated species of the human gut microbiota.</title>
        <authorList>
            <person name="Zou Y."/>
            <person name="Xue W."/>
            <person name="Luo G."/>
        </authorList>
    </citation>
    <scope>NUCLEOTIDE SEQUENCE [LARGE SCALE GENOMIC DNA]</scope>
    <source>
        <strain evidence="4 5">AM43-2</strain>
    </source>
</reference>
<comment type="caution">
    <text evidence="4">The sequence shown here is derived from an EMBL/GenBank/DDBJ whole genome shotgun (WGS) entry which is preliminary data.</text>
</comment>
<sequence length="151" mass="17379">MLAPSIFGMNDLFDDFGDVFEFSPAFRKQVAATRNISSDIKELADGYQIEMELPGFAKEEVKAQLKDGYLTITAEHSAENKEENNEEGQKKEAVKYIRRERYYGKCQRSFFVGKNVTEEDINAKFENGILTMYVPKEVKKPQVEEKFIAIE</sequence>
<evidence type="ECO:0000256" key="1">
    <source>
        <dbReference type="PROSITE-ProRule" id="PRU00285"/>
    </source>
</evidence>
<dbReference type="RefSeq" id="WP_118025080.1">
    <property type="nucleotide sequence ID" value="NZ_JBGLBX010000003.1"/>
</dbReference>
<dbReference type="SUPFAM" id="SSF49764">
    <property type="entry name" value="HSP20-like chaperones"/>
    <property type="match status" value="1"/>
</dbReference>
<dbReference type="EMBL" id="QSFO01000004">
    <property type="protein sequence ID" value="RHA55700.1"/>
    <property type="molecule type" value="Genomic_DNA"/>
</dbReference>
<evidence type="ECO:0000313" key="4">
    <source>
        <dbReference type="EMBL" id="RHA55700.1"/>
    </source>
</evidence>
<protein>
    <submittedName>
        <fullName evidence="4">Hsp20/alpha crystallin family protein</fullName>
    </submittedName>
</protein>
<gene>
    <name evidence="4" type="ORF">DW929_05065</name>
</gene>
<proteinExistence type="inferred from homology"/>